<dbReference type="SUPFAM" id="SSF51182">
    <property type="entry name" value="RmlC-like cupins"/>
    <property type="match status" value="1"/>
</dbReference>
<evidence type="ECO:0000259" key="1">
    <source>
        <dbReference type="Pfam" id="PF00190"/>
    </source>
</evidence>
<dbReference type="PANTHER" id="PTHR36448">
    <property type="entry name" value="BLR7373 PROTEIN"/>
    <property type="match status" value="1"/>
</dbReference>
<dbReference type="Pfam" id="PF00190">
    <property type="entry name" value="Cupin_1"/>
    <property type="match status" value="1"/>
</dbReference>
<dbReference type="Proteomes" id="UP001174694">
    <property type="component" value="Unassembled WGS sequence"/>
</dbReference>
<evidence type="ECO:0000313" key="3">
    <source>
        <dbReference type="Proteomes" id="UP001174694"/>
    </source>
</evidence>
<name>A0AA38R4D1_9PEZI</name>
<comment type="caution">
    <text evidence="2">The sequence shown here is derived from an EMBL/GenBank/DDBJ whole genome shotgun (WGS) entry which is preliminary data.</text>
</comment>
<organism evidence="2 3">
    <name type="scientific">Pleurostoma richardsiae</name>
    <dbReference type="NCBI Taxonomy" id="41990"/>
    <lineage>
        <taxon>Eukaryota</taxon>
        <taxon>Fungi</taxon>
        <taxon>Dikarya</taxon>
        <taxon>Ascomycota</taxon>
        <taxon>Pezizomycotina</taxon>
        <taxon>Sordariomycetes</taxon>
        <taxon>Sordariomycetidae</taxon>
        <taxon>Calosphaeriales</taxon>
        <taxon>Pleurostomataceae</taxon>
        <taxon>Pleurostoma</taxon>
    </lineage>
</organism>
<evidence type="ECO:0000313" key="2">
    <source>
        <dbReference type="EMBL" id="KAJ9133866.1"/>
    </source>
</evidence>
<dbReference type="InterPro" id="IPR006045">
    <property type="entry name" value="Cupin_1"/>
</dbReference>
<dbReference type="EMBL" id="JANBVO010000047">
    <property type="protein sequence ID" value="KAJ9133866.1"/>
    <property type="molecule type" value="Genomic_DNA"/>
</dbReference>
<dbReference type="InterPro" id="IPR011051">
    <property type="entry name" value="RmlC_Cupin_sf"/>
</dbReference>
<dbReference type="InterPro" id="IPR014710">
    <property type="entry name" value="RmlC-like_jellyroll"/>
</dbReference>
<dbReference type="PANTHER" id="PTHR36448:SF3">
    <property type="entry name" value="CUPIN TYPE-2 DOMAIN-CONTAINING PROTEIN"/>
    <property type="match status" value="1"/>
</dbReference>
<keyword evidence="3" id="KW-1185">Reference proteome</keyword>
<protein>
    <submittedName>
        <fullName evidence="2">Cupin domain-containing protein</fullName>
    </submittedName>
</protein>
<gene>
    <name evidence="2" type="ORF">NKR23_g10539</name>
</gene>
<dbReference type="InterPro" id="IPR014500">
    <property type="entry name" value="UCP019307_cupin"/>
</dbReference>
<dbReference type="Gene3D" id="2.60.120.10">
    <property type="entry name" value="Jelly Rolls"/>
    <property type="match status" value="1"/>
</dbReference>
<dbReference type="CDD" id="cd02219">
    <property type="entry name" value="cupin_YjlB-like"/>
    <property type="match status" value="1"/>
</dbReference>
<proteinExistence type="predicted"/>
<reference evidence="2" key="1">
    <citation type="submission" date="2022-07" db="EMBL/GenBank/DDBJ databases">
        <title>Fungi with potential for degradation of polypropylene.</title>
        <authorList>
            <person name="Gostincar C."/>
        </authorList>
    </citation>
    <scope>NUCLEOTIDE SEQUENCE</scope>
    <source>
        <strain evidence="2">EXF-13308</strain>
    </source>
</reference>
<accession>A0AA38R4D1</accession>
<sequence>MSLAVTPLAVLRTSKHFIPSHGLLPNSSIQSKPLLIYHTAFAPYDDGVPASAIESHLISLGVVTPQWRYTMYSTSHFHSTSHEVLCVSAGRARLCFGGENNPKRVEPTVQAGDVIVVPAGVAHCLLEDLSGGGTTFEMVGSYPAGHQWDMCYGKKGEEAKVQGIKSLPWFDRDPMYGGEGPTLEL</sequence>
<dbReference type="InterPro" id="IPR047121">
    <property type="entry name" value="YjiB-like"/>
</dbReference>
<dbReference type="PIRSF" id="PIRSF019307">
    <property type="entry name" value="UCP019307"/>
    <property type="match status" value="1"/>
</dbReference>
<feature type="domain" description="Cupin type-1" evidence="1">
    <location>
        <begin position="76"/>
        <end position="124"/>
    </location>
</feature>
<dbReference type="AlphaFoldDB" id="A0AA38R4D1"/>